<accession>A0A0S7WQ91</accession>
<evidence type="ECO:0000256" key="3">
    <source>
        <dbReference type="ARBA" id="ARBA00011424"/>
    </source>
</evidence>
<evidence type="ECO:0000256" key="4">
    <source>
        <dbReference type="ARBA" id="ARBA00022655"/>
    </source>
</evidence>
<dbReference type="InterPro" id="IPR003700">
    <property type="entry name" value="Pantoate_hydroxy_MeTrfase"/>
</dbReference>
<evidence type="ECO:0000313" key="13">
    <source>
        <dbReference type="Proteomes" id="UP000052008"/>
    </source>
</evidence>
<comment type="catalytic activity">
    <reaction evidence="7">
        <text>(6R)-5,10-methylene-5,6,7,8-tetrahydrofolate + 3-methyl-2-oxobutanoate + H2O = 2-dehydropantoate + (6S)-5,6,7,8-tetrahydrofolate</text>
        <dbReference type="Rhea" id="RHEA:11824"/>
        <dbReference type="ChEBI" id="CHEBI:11561"/>
        <dbReference type="ChEBI" id="CHEBI:11851"/>
        <dbReference type="ChEBI" id="CHEBI:15377"/>
        <dbReference type="ChEBI" id="CHEBI:15636"/>
        <dbReference type="ChEBI" id="CHEBI:57453"/>
        <dbReference type="EC" id="2.1.2.11"/>
    </reaction>
</comment>
<evidence type="ECO:0000256" key="7">
    <source>
        <dbReference type="HAMAP-Rule" id="MF_00156"/>
    </source>
</evidence>
<gene>
    <name evidence="7" type="primary">panB</name>
    <name evidence="12" type="ORF">AMJ39_08205</name>
</gene>
<dbReference type="Pfam" id="PF02548">
    <property type="entry name" value="Pantoate_transf"/>
    <property type="match status" value="1"/>
</dbReference>
<keyword evidence="7" id="KW-0963">Cytoplasm</keyword>
<dbReference type="UniPathway" id="UPA00028">
    <property type="reaction ID" value="UER00003"/>
</dbReference>
<dbReference type="Proteomes" id="UP000052008">
    <property type="component" value="Unassembled WGS sequence"/>
</dbReference>
<evidence type="ECO:0000256" key="1">
    <source>
        <dbReference type="ARBA" id="ARBA00005033"/>
    </source>
</evidence>
<dbReference type="EMBL" id="LIZS01000066">
    <property type="protein sequence ID" value="KPJ52299.1"/>
    <property type="molecule type" value="Genomic_DNA"/>
</dbReference>
<dbReference type="PANTHER" id="PTHR20881">
    <property type="entry name" value="3-METHYL-2-OXOBUTANOATE HYDROXYMETHYLTRANSFERASE"/>
    <property type="match status" value="1"/>
</dbReference>
<dbReference type="GO" id="GO:0032259">
    <property type="term" value="P:methylation"/>
    <property type="evidence" value="ECO:0007669"/>
    <property type="project" value="UniProtKB-KW"/>
</dbReference>
<sequence>MKKRGEKITLLTAYDYPMARLVDRAGIDMILVGDSLAMTVLGHESTLPVTMDEMISHARAVTRAVERTFVVGDMPYLSYQVSDEEAIRNAGRFMQEALTDAVKVEGGEQMLDRIRAIIRAGIPVMGHLGLTPQSLSLLGGYRVQGKTARAAKRLLDEAKMLEDAGVFCIVLECVPSEVGKLVTDSVTIPTLGVGAGPHCDGQILVMHDMLGLFEFFAPKFAKRYVDLAETVTEAFQEFRRDVKENRFPGPEHCYTMKQEERERLSVDLPPKTARVKTDP</sequence>
<feature type="binding site" evidence="7 10">
    <location>
        <position position="34"/>
    </location>
    <ligand>
        <name>Mg(2+)</name>
        <dbReference type="ChEBI" id="CHEBI:18420"/>
    </ligand>
</feature>
<dbReference type="InterPro" id="IPR015813">
    <property type="entry name" value="Pyrv/PenolPyrv_kinase-like_dom"/>
</dbReference>
<evidence type="ECO:0000313" key="12">
    <source>
        <dbReference type="EMBL" id="KPJ52299.1"/>
    </source>
</evidence>
<protein>
    <recommendedName>
        <fullName evidence="7">3-methyl-2-oxobutanoate hydroxymethyltransferase</fullName>
        <ecNumber evidence="7">2.1.2.11</ecNumber>
    </recommendedName>
    <alternativeName>
        <fullName evidence="7">Ketopantoate hydroxymethyltransferase</fullName>
        <shortName evidence="7">KPHMT</shortName>
    </alternativeName>
</protein>
<comment type="function">
    <text evidence="6 7">Catalyzes the reversible reaction in which hydroxymethyl group from 5,10-methylenetetrahydrofolate is transferred onto alpha-ketoisovalerate to form ketopantoate.</text>
</comment>
<keyword evidence="7 10" id="KW-0479">Metal-binding</keyword>
<dbReference type="GO" id="GO:0000287">
    <property type="term" value="F:magnesium ion binding"/>
    <property type="evidence" value="ECO:0007669"/>
    <property type="project" value="TreeGrafter"/>
</dbReference>
<reference evidence="12 13" key="1">
    <citation type="journal article" date="2015" name="Microbiome">
        <title>Genomic resolution of linkages in carbon, nitrogen, and sulfur cycling among widespread estuary sediment bacteria.</title>
        <authorList>
            <person name="Baker B.J."/>
            <person name="Lazar C.S."/>
            <person name="Teske A.P."/>
            <person name="Dick G.J."/>
        </authorList>
    </citation>
    <scope>NUCLEOTIDE SEQUENCE [LARGE SCALE GENOMIC DNA]</scope>
    <source>
        <strain evidence="12">DG_24</strain>
    </source>
</reference>
<keyword evidence="4 7" id="KW-0566">Pantothenate biosynthesis</keyword>
<dbReference type="GO" id="GO:0005737">
    <property type="term" value="C:cytoplasm"/>
    <property type="evidence" value="ECO:0007669"/>
    <property type="project" value="UniProtKB-SubCell"/>
</dbReference>
<proteinExistence type="inferred from homology"/>
<dbReference type="NCBIfam" id="TIGR00222">
    <property type="entry name" value="panB"/>
    <property type="match status" value="1"/>
</dbReference>
<evidence type="ECO:0000256" key="5">
    <source>
        <dbReference type="ARBA" id="ARBA00022679"/>
    </source>
</evidence>
<dbReference type="NCBIfam" id="NF001452">
    <property type="entry name" value="PRK00311.1"/>
    <property type="match status" value="1"/>
</dbReference>
<dbReference type="FunFam" id="3.20.20.60:FF:000003">
    <property type="entry name" value="3-methyl-2-oxobutanoate hydroxymethyltransferase"/>
    <property type="match status" value="1"/>
</dbReference>
<dbReference type="STRING" id="1703770.AMJ39_08205"/>
<evidence type="ECO:0000256" key="10">
    <source>
        <dbReference type="PIRSR" id="PIRSR000388-3"/>
    </source>
</evidence>
<name>A0A0S7WQ91_UNCT6</name>
<dbReference type="GO" id="GO:0008168">
    <property type="term" value="F:methyltransferase activity"/>
    <property type="evidence" value="ECO:0007669"/>
    <property type="project" value="UniProtKB-KW"/>
</dbReference>
<feature type="binding site" evidence="7 10">
    <location>
        <position position="73"/>
    </location>
    <ligand>
        <name>Mg(2+)</name>
        <dbReference type="ChEBI" id="CHEBI:18420"/>
    </ligand>
</feature>
<dbReference type="PATRIC" id="fig|1703770.3.peg.491"/>
<dbReference type="PIRSF" id="PIRSF000388">
    <property type="entry name" value="Pantoate_hydroxy_MeTrfase"/>
    <property type="match status" value="1"/>
</dbReference>
<evidence type="ECO:0000256" key="8">
    <source>
        <dbReference type="PIRSR" id="PIRSR000388-1"/>
    </source>
</evidence>
<keyword evidence="12" id="KW-0489">Methyltransferase</keyword>
<keyword evidence="7 10" id="KW-0460">Magnesium</keyword>
<dbReference type="AlphaFoldDB" id="A0A0S7WQ91"/>
<feature type="binding site" evidence="7 9">
    <location>
        <begin position="34"/>
        <end position="35"/>
    </location>
    <ligand>
        <name>3-methyl-2-oxobutanoate</name>
        <dbReference type="ChEBI" id="CHEBI:11851"/>
    </ligand>
</feature>
<feature type="binding site" evidence="7 10">
    <location>
        <position position="105"/>
    </location>
    <ligand>
        <name>Mg(2+)</name>
        <dbReference type="ChEBI" id="CHEBI:18420"/>
    </ligand>
</feature>
<dbReference type="GO" id="GO:0015940">
    <property type="term" value="P:pantothenate biosynthetic process"/>
    <property type="evidence" value="ECO:0007669"/>
    <property type="project" value="UniProtKB-UniRule"/>
</dbReference>
<dbReference type="EC" id="2.1.2.11" evidence="7"/>
<dbReference type="PANTHER" id="PTHR20881:SF0">
    <property type="entry name" value="3-METHYL-2-OXOBUTANOATE HYDROXYMETHYLTRANSFERASE"/>
    <property type="match status" value="1"/>
</dbReference>
<keyword evidence="5 7" id="KW-0808">Transferase</keyword>
<feature type="region of interest" description="Disordered" evidence="11">
    <location>
        <begin position="260"/>
        <end position="279"/>
    </location>
</feature>
<comment type="cofactor">
    <cofactor evidence="7 10">
        <name>Mg(2+)</name>
        <dbReference type="ChEBI" id="CHEBI:18420"/>
    </cofactor>
    <text evidence="7 10">Binds 1 Mg(2+) ion per subunit.</text>
</comment>
<evidence type="ECO:0000256" key="2">
    <source>
        <dbReference type="ARBA" id="ARBA00008676"/>
    </source>
</evidence>
<feature type="binding site" evidence="7 9">
    <location>
        <position position="103"/>
    </location>
    <ligand>
        <name>3-methyl-2-oxobutanoate</name>
        <dbReference type="ChEBI" id="CHEBI:11851"/>
    </ligand>
</feature>
<comment type="pathway">
    <text evidence="1 7">Cofactor biosynthesis; (R)-pantothenate biosynthesis; (R)-pantoate from 3-methyl-2-oxobutanoate: step 1/2.</text>
</comment>
<feature type="binding site" evidence="7 9">
    <location>
        <position position="73"/>
    </location>
    <ligand>
        <name>3-methyl-2-oxobutanoate</name>
        <dbReference type="ChEBI" id="CHEBI:11851"/>
    </ligand>
</feature>
<comment type="subunit">
    <text evidence="3 7">Homodecamer; pentamer of dimers.</text>
</comment>
<evidence type="ECO:0000256" key="11">
    <source>
        <dbReference type="SAM" id="MobiDB-lite"/>
    </source>
</evidence>
<dbReference type="SUPFAM" id="SSF51621">
    <property type="entry name" value="Phosphoenolpyruvate/pyruvate domain"/>
    <property type="match status" value="1"/>
</dbReference>
<feature type="active site" description="Proton acceptor" evidence="7 8">
    <location>
        <position position="172"/>
    </location>
</feature>
<comment type="similarity">
    <text evidence="2 7">Belongs to the PanB family.</text>
</comment>
<dbReference type="Gene3D" id="3.20.20.60">
    <property type="entry name" value="Phosphoenolpyruvate-binding domains"/>
    <property type="match status" value="1"/>
</dbReference>
<dbReference type="CDD" id="cd06557">
    <property type="entry name" value="KPHMT-like"/>
    <property type="match status" value="1"/>
</dbReference>
<evidence type="ECO:0000256" key="6">
    <source>
        <dbReference type="ARBA" id="ARBA00056497"/>
    </source>
</evidence>
<comment type="caution">
    <text evidence="12">The sequence shown here is derived from an EMBL/GenBank/DDBJ whole genome shotgun (WGS) entry which is preliminary data.</text>
</comment>
<dbReference type="GO" id="GO:0003864">
    <property type="term" value="F:3-methyl-2-oxobutanoate hydroxymethyltransferase activity"/>
    <property type="evidence" value="ECO:0007669"/>
    <property type="project" value="UniProtKB-UniRule"/>
</dbReference>
<comment type="subcellular location">
    <subcellularLocation>
        <location evidence="7">Cytoplasm</location>
    </subcellularLocation>
</comment>
<dbReference type="InterPro" id="IPR040442">
    <property type="entry name" value="Pyrv_kinase-like_dom_sf"/>
</dbReference>
<organism evidence="12 13">
    <name type="scientific">candidate division TA06 bacterium DG_24</name>
    <dbReference type="NCBI Taxonomy" id="1703770"/>
    <lineage>
        <taxon>Bacteria</taxon>
        <taxon>Bacteria division TA06</taxon>
    </lineage>
</organism>
<dbReference type="HAMAP" id="MF_00156">
    <property type="entry name" value="PanB"/>
    <property type="match status" value="1"/>
</dbReference>
<evidence type="ECO:0000256" key="9">
    <source>
        <dbReference type="PIRSR" id="PIRSR000388-2"/>
    </source>
</evidence>